<comment type="catalytic activity">
    <reaction evidence="2">
        <text>5-diphospho-1D-myo-inositol 1,2,3,4,6-pentakisphosphate + ATP + H(+) = 1,5-bis(diphospho)-1D-myo-inositol 2,3,4,6-tetrakisphosphate + ADP</text>
        <dbReference type="Rhea" id="RHEA:10276"/>
        <dbReference type="ChEBI" id="CHEBI:15378"/>
        <dbReference type="ChEBI" id="CHEBI:30616"/>
        <dbReference type="ChEBI" id="CHEBI:58628"/>
        <dbReference type="ChEBI" id="CHEBI:77983"/>
        <dbReference type="ChEBI" id="CHEBI:456216"/>
        <dbReference type="EC" id="2.7.4.24"/>
    </reaction>
    <physiologicalReaction direction="left-to-right" evidence="2">
        <dbReference type="Rhea" id="RHEA:10277"/>
    </physiologicalReaction>
</comment>
<keyword evidence="5" id="KW-0963">Cytoplasm</keyword>
<evidence type="ECO:0000259" key="6">
    <source>
        <dbReference type="PROSITE" id="PS50975"/>
    </source>
</evidence>
<dbReference type="OrthoDB" id="18042at2759"/>
<name>A0A0L0FFA3_9EUKA</name>
<dbReference type="InterPro" id="IPR011761">
    <property type="entry name" value="ATP-grasp"/>
</dbReference>
<keyword evidence="4 5" id="KW-0547">Nucleotide-binding</keyword>
<dbReference type="STRING" id="667725.A0A0L0FFA3"/>
<keyword evidence="5" id="KW-0808">Transferase</keyword>
<dbReference type="Pfam" id="PF18086">
    <property type="entry name" value="PPIP5K2_N"/>
    <property type="match status" value="1"/>
</dbReference>
<sequence length="409" mass="46510">WPPCEALISFFSSGFPIHKALEYVDLVKPFLVNDLESQKVLMDRRSVYALLEANDIPTPRYAVLERDEDGNCLQELKIEDDCIFIDNLKFVKPFVEKPIDADDHNIRIYFPVGAGGGSQHLFRKIGNKSSQFVPDCNEIRSNGSYIIEEFQATEGTDVKVYTVGGLYAHAEARKSPAVDGMVQRTKDGKEVRFPVLLDAQEKLIARKVSKAFKQMVCGFDFLRTNGESMVCDVNGWSFVKGNAKYFEDTALILRDTILRDVCPDKLQVPLIDIRDVPASQVEEEGIMSEDGAEHLELRCVLGVFRHSDRTPKQKMKMLVTNQQFLSFFNGEQGQPTELKIKKPTDLQKLLDLTRQLLSMGEGYDSDIEERLDKLMQMRYVLEKGGHFSGINRKVQIKALKHRRTGHRSP</sequence>
<dbReference type="EC" id="2.7.4.24" evidence="5"/>
<evidence type="ECO:0000256" key="5">
    <source>
        <dbReference type="RuleBase" id="RU365032"/>
    </source>
</evidence>
<dbReference type="Pfam" id="PF00328">
    <property type="entry name" value="His_Phos_2"/>
    <property type="match status" value="1"/>
</dbReference>
<evidence type="ECO:0000313" key="7">
    <source>
        <dbReference type="EMBL" id="KNC75454.1"/>
    </source>
</evidence>
<dbReference type="GO" id="GO:0005829">
    <property type="term" value="C:cytosol"/>
    <property type="evidence" value="ECO:0007669"/>
    <property type="project" value="UniProtKB-SubCell"/>
</dbReference>
<dbReference type="GO" id="GO:0006020">
    <property type="term" value="P:inositol metabolic process"/>
    <property type="evidence" value="ECO:0007669"/>
    <property type="project" value="TreeGrafter"/>
</dbReference>
<dbReference type="GO" id="GO:0052723">
    <property type="term" value="F:inositol hexakisphosphate 1-kinase activity"/>
    <property type="evidence" value="ECO:0007669"/>
    <property type="project" value="RHEA"/>
</dbReference>
<keyword evidence="4 5" id="KW-0067">ATP-binding</keyword>
<dbReference type="PANTHER" id="PTHR12750:SF9">
    <property type="entry name" value="INOSITOL HEXAKISPHOSPHATE AND DIPHOSPHOINOSITOL-PENTAKISPHOSPHATE KINASE"/>
    <property type="match status" value="1"/>
</dbReference>
<evidence type="ECO:0000256" key="1">
    <source>
        <dbReference type="ARBA" id="ARBA00022553"/>
    </source>
</evidence>
<keyword evidence="8" id="KW-1185">Reference proteome</keyword>
<dbReference type="EMBL" id="KQ243616">
    <property type="protein sequence ID" value="KNC75454.1"/>
    <property type="molecule type" value="Genomic_DNA"/>
</dbReference>
<dbReference type="InterPro" id="IPR013651">
    <property type="entry name" value="ATP-grasp_RimK-type"/>
</dbReference>
<dbReference type="Pfam" id="PF08443">
    <property type="entry name" value="RimK"/>
    <property type="match status" value="1"/>
</dbReference>
<dbReference type="Proteomes" id="UP000054560">
    <property type="component" value="Unassembled WGS sequence"/>
</dbReference>
<protein>
    <recommendedName>
        <fullName evidence="5">Inositol hexakisphosphate and diphosphoinositol-pentakisphosphate kinase</fullName>
        <ecNumber evidence="5">2.7.4.24</ecNumber>
    </recommendedName>
</protein>
<proteinExistence type="inferred from homology"/>
<feature type="non-terminal residue" evidence="7">
    <location>
        <position position="409"/>
    </location>
</feature>
<evidence type="ECO:0000256" key="3">
    <source>
        <dbReference type="ARBA" id="ARBA00034629"/>
    </source>
</evidence>
<comment type="similarity">
    <text evidence="5">Belongs to the histidine acid phosphatase family. VIP1 subfamily.</text>
</comment>
<comment type="function">
    <text evidence="5">Bifunctional inositol kinase that acts in concert with the IP6K kinases to synthesize the diphosphate group-containing inositol pyrophosphates diphosphoinositol pentakisphosphate, PP-InsP5, and bis-diphosphoinositol tetrakisphosphate, (PP)2-InsP4. PP-InsP5 and (PP)2-InsP4, also respectively called InsP7 and InsP8, may regulate a variety of cellular processes, including apoptosis, vesicle trafficking, cytoskeletal dynamics, and exocytosis. Phosphorylates inositol hexakisphosphate (InsP6).</text>
</comment>
<dbReference type="GeneID" id="25912525"/>
<accession>A0A0L0FFA3</accession>
<dbReference type="AlphaFoldDB" id="A0A0L0FFA3"/>
<dbReference type="InterPro" id="IPR040557">
    <property type="entry name" value="VIP1_N"/>
</dbReference>
<keyword evidence="5" id="KW-0418">Kinase</keyword>
<feature type="non-terminal residue" evidence="7">
    <location>
        <position position="1"/>
    </location>
</feature>
<evidence type="ECO:0000256" key="2">
    <source>
        <dbReference type="ARBA" id="ARBA00033696"/>
    </source>
</evidence>
<gene>
    <name evidence="7" type="ORF">SARC_12021</name>
</gene>
<keyword evidence="1" id="KW-0597">Phosphoprotein</keyword>
<dbReference type="GO" id="GO:0033857">
    <property type="term" value="F:5-diphosphoinositol pentakisphosphate 1-kinase activity"/>
    <property type="evidence" value="ECO:0007669"/>
    <property type="project" value="TreeGrafter"/>
</dbReference>
<dbReference type="Gene3D" id="3.30.470.20">
    <property type="entry name" value="ATP-grasp fold, B domain"/>
    <property type="match status" value="1"/>
</dbReference>
<reference evidence="7 8" key="1">
    <citation type="submission" date="2011-02" db="EMBL/GenBank/DDBJ databases">
        <title>The Genome Sequence of Sphaeroforma arctica JP610.</title>
        <authorList>
            <consortium name="The Broad Institute Genome Sequencing Platform"/>
            <person name="Russ C."/>
            <person name="Cuomo C."/>
            <person name="Young S.K."/>
            <person name="Zeng Q."/>
            <person name="Gargeya S."/>
            <person name="Alvarado L."/>
            <person name="Berlin A."/>
            <person name="Chapman S.B."/>
            <person name="Chen Z."/>
            <person name="Freedman E."/>
            <person name="Gellesch M."/>
            <person name="Goldberg J."/>
            <person name="Griggs A."/>
            <person name="Gujja S."/>
            <person name="Heilman E."/>
            <person name="Heiman D."/>
            <person name="Howarth C."/>
            <person name="Mehta T."/>
            <person name="Neiman D."/>
            <person name="Pearson M."/>
            <person name="Roberts A."/>
            <person name="Saif S."/>
            <person name="Shea T."/>
            <person name="Shenoy N."/>
            <person name="Sisk P."/>
            <person name="Stolte C."/>
            <person name="Sykes S."/>
            <person name="White J."/>
            <person name="Yandava C."/>
            <person name="Burger G."/>
            <person name="Gray M.W."/>
            <person name="Holland P.W.H."/>
            <person name="King N."/>
            <person name="Lang F.B.F."/>
            <person name="Roger A.J."/>
            <person name="Ruiz-Trillo I."/>
            <person name="Haas B."/>
            <person name="Nusbaum C."/>
            <person name="Birren B."/>
        </authorList>
    </citation>
    <scope>NUCLEOTIDE SEQUENCE [LARGE SCALE GENOMIC DNA]</scope>
    <source>
        <strain evidence="7 8">JP610</strain>
    </source>
</reference>
<dbReference type="FunFam" id="3.30.470.20:FF:000036">
    <property type="entry name" value="Inositol hexakisphosphate and diphosphoinositol-pentakisphosphate kinase"/>
    <property type="match status" value="1"/>
</dbReference>
<dbReference type="GO" id="GO:0032958">
    <property type="term" value="P:inositol phosphate biosynthetic process"/>
    <property type="evidence" value="ECO:0007669"/>
    <property type="project" value="TreeGrafter"/>
</dbReference>
<dbReference type="PANTHER" id="PTHR12750">
    <property type="entry name" value="DIPHOSPHOINOSITOL PENTAKISPHOSPHATE KINASE"/>
    <property type="match status" value="1"/>
</dbReference>
<dbReference type="Gene3D" id="3.40.50.11950">
    <property type="match status" value="1"/>
</dbReference>
<feature type="domain" description="ATP-grasp" evidence="6">
    <location>
        <begin position="48"/>
        <end position="262"/>
    </location>
</feature>
<dbReference type="InterPro" id="IPR000560">
    <property type="entry name" value="His_Pase_clade-2"/>
</dbReference>
<dbReference type="GO" id="GO:0005524">
    <property type="term" value="F:ATP binding"/>
    <property type="evidence" value="ECO:0007669"/>
    <property type="project" value="UniProtKB-UniRule"/>
</dbReference>
<dbReference type="RefSeq" id="XP_014149356.1">
    <property type="nucleotide sequence ID" value="XM_014293881.1"/>
</dbReference>
<dbReference type="eggNOG" id="KOG1057">
    <property type="taxonomic scope" value="Eukaryota"/>
</dbReference>
<evidence type="ECO:0000313" key="8">
    <source>
        <dbReference type="Proteomes" id="UP000054560"/>
    </source>
</evidence>
<dbReference type="PROSITE" id="PS50975">
    <property type="entry name" value="ATP_GRASP"/>
    <property type="match status" value="1"/>
</dbReference>
<dbReference type="GO" id="GO:0046872">
    <property type="term" value="F:metal ion binding"/>
    <property type="evidence" value="ECO:0007669"/>
    <property type="project" value="InterPro"/>
</dbReference>
<comment type="catalytic activity">
    <reaction evidence="3">
        <text>1D-myo-inositol hexakisphosphate + ATP = 1-diphospho-1D-myo-inositol 2,3,4,5,6-pentakisphosphate + ADP</text>
        <dbReference type="Rhea" id="RHEA:37459"/>
        <dbReference type="ChEBI" id="CHEBI:30616"/>
        <dbReference type="ChEBI" id="CHEBI:58130"/>
        <dbReference type="ChEBI" id="CHEBI:74946"/>
        <dbReference type="ChEBI" id="CHEBI:456216"/>
        <dbReference type="EC" id="2.7.4.24"/>
    </reaction>
    <physiologicalReaction direction="left-to-right" evidence="3">
        <dbReference type="Rhea" id="RHEA:37460"/>
    </physiologicalReaction>
</comment>
<organism evidence="7 8">
    <name type="scientific">Sphaeroforma arctica JP610</name>
    <dbReference type="NCBI Taxonomy" id="667725"/>
    <lineage>
        <taxon>Eukaryota</taxon>
        <taxon>Ichthyosporea</taxon>
        <taxon>Ichthyophonida</taxon>
        <taxon>Sphaeroforma</taxon>
    </lineage>
</organism>
<dbReference type="InterPro" id="IPR037446">
    <property type="entry name" value="His_Pase_VIP1"/>
</dbReference>
<evidence type="ECO:0000256" key="4">
    <source>
        <dbReference type="PROSITE-ProRule" id="PRU00409"/>
    </source>
</evidence>
<dbReference type="SUPFAM" id="SSF56059">
    <property type="entry name" value="Glutathione synthetase ATP-binding domain-like"/>
    <property type="match status" value="1"/>
</dbReference>
<comment type="subcellular location">
    <subcellularLocation>
        <location evidence="5">Cytoplasm</location>
        <location evidence="5">Cytosol</location>
    </subcellularLocation>
</comment>